<dbReference type="SUPFAM" id="SSF103473">
    <property type="entry name" value="MFS general substrate transporter"/>
    <property type="match status" value="1"/>
</dbReference>
<evidence type="ECO:0000256" key="4">
    <source>
        <dbReference type="ARBA" id="ARBA00022692"/>
    </source>
</evidence>
<proteinExistence type="inferred from homology"/>
<comment type="caution">
    <text evidence="9">The sequence shown here is derived from an EMBL/GenBank/DDBJ whole genome shotgun (WGS) entry which is preliminary data.</text>
</comment>
<organism evidence="9 10">
    <name type="scientific">Flemingia macrophylla</name>
    <dbReference type="NCBI Taxonomy" id="520843"/>
    <lineage>
        <taxon>Eukaryota</taxon>
        <taxon>Viridiplantae</taxon>
        <taxon>Streptophyta</taxon>
        <taxon>Embryophyta</taxon>
        <taxon>Tracheophyta</taxon>
        <taxon>Spermatophyta</taxon>
        <taxon>Magnoliopsida</taxon>
        <taxon>eudicotyledons</taxon>
        <taxon>Gunneridae</taxon>
        <taxon>Pentapetalae</taxon>
        <taxon>rosids</taxon>
        <taxon>fabids</taxon>
        <taxon>Fabales</taxon>
        <taxon>Fabaceae</taxon>
        <taxon>Papilionoideae</taxon>
        <taxon>50 kb inversion clade</taxon>
        <taxon>NPAAA clade</taxon>
        <taxon>indigoferoid/millettioid clade</taxon>
        <taxon>Phaseoleae</taxon>
        <taxon>Flemingia</taxon>
    </lineage>
</organism>
<accession>A0ABD1NMX7</accession>
<dbReference type="AlphaFoldDB" id="A0ABD1NMX7"/>
<evidence type="ECO:0000256" key="3">
    <source>
        <dbReference type="ARBA" id="ARBA00022448"/>
    </source>
</evidence>
<dbReference type="GO" id="GO:0016020">
    <property type="term" value="C:membrane"/>
    <property type="evidence" value="ECO:0007669"/>
    <property type="project" value="UniProtKB-SubCell"/>
</dbReference>
<feature type="compositionally biased region" description="Basic and acidic residues" evidence="7">
    <location>
        <begin position="172"/>
        <end position="181"/>
    </location>
</feature>
<sequence length="238" mass="27185">MLESPRWLVMQGHLKKARNVLSKFSNSEEEVEMRFYNIKVATRVDENDSNKEMAKFAKKNNGERVWKELFVRPTYAVHWMLLVAIGIHFFKHATGIEVIMLYSPRIFKIASTSKNKLFLTAIEVGITKVICLIMAKLFLDRVGRRCLLLGQHCHGAAGGHVSAEEQGQVNKGGREEKTPEERRVQDFVFGGGRRGNFIMKKCIGVKGERSEILGEGRGMGDFRVKAETRKRKNERCKN</sequence>
<evidence type="ECO:0000313" key="10">
    <source>
        <dbReference type="Proteomes" id="UP001603857"/>
    </source>
</evidence>
<evidence type="ECO:0000256" key="5">
    <source>
        <dbReference type="ARBA" id="ARBA00022989"/>
    </source>
</evidence>
<evidence type="ECO:0000256" key="6">
    <source>
        <dbReference type="ARBA" id="ARBA00023136"/>
    </source>
</evidence>
<evidence type="ECO:0008006" key="11">
    <source>
        <dbReference type="Google" id="ProtNLM"/>
    </source>
</evidence>
<dbReference type="InterPro" id="IPR036259">
    <property type="entry name" value="MFS_trans_sf"/>
</dbReference>
<name>A0ABD1NMX7_9FABA</name>
<dbReference type="Gene3D" id="1.10.286.90">
    <property type="entry name" value="MFS transporter, transmembrane helix TM10b"/>
    <property type="match status" value="1"/>
</dbReference>
<dbReference type="InterPro" id="IPR045262">
    <property type="entry name" value="STP/PLT_plant"/>
</dbReference>
<evidence type="ECO:0000256" key="1">
    <source>
        <dbReference type="ARBA" id="ARBA00004370"/>
    </source>
</evidence>
<keyword evidence="6 8" id="KW-0472">Membrane</keyword>
<dbReference type="EMBL" id="JBGMDY010000001">
    <property type="protein sequence ID" value="KAL2348500.1"/>
    <property type="molecule type" value="Genomic_DNA"/>
</dbReference>
<evidence type="ECO:0000256" key="7">
    <source>
        <dbReference type="SAM" id="MobiDB-lite"/>
    </source>
</evidence>
<dbReference type="PANTHER" id="PTHR23500">
    <property type="entry name" value="SOLUTE CARRIER FAMILY 2, FACILITATED GLUCOSE TRANSPORTER"/>
    <property type="match status" value="1"/>
</dbReference>
<keyword evidence="10" id="KW-1185">Reference proteome</keyword>
<feature type="transmembrane region" description="Helical" evidence="8">
    <location>
        <begin position="117"/>
        <end position="139"/>
    </location>
</feature>
<dbReference type="PANTHER" id="PTHR23500:SF453">
    <property type="entry name" value="POLYOL TRANSPORTER 3-RELATED"/>
    <property type="match status" value="1"/>
</dbReference>
<evidence type="ECO:0000313" key="9">
    <source>
        <dbReference type="EMBL" id="KAL2348500.1"/>
    </source>
</evidence>
<keyword evidence="5 8" id="KW-1133">Transmembrane helix</keyword>
<dbReference type="Proteomes" id="UP001603857">
    <property type="component" value="Unassembled WGS sequence"/>
</dbReference>
<feature type="region of interest" description="Disordered" evidence="7">
    <location>
        <begin position="158"/>
        <end position="181"/>
    </location>
</feature>
<protein>
    <recommendedName>
        <fullName evidence="11">Polyol transporter</fullName>
    </recommendedName>
</protein>
<keyword evidence="4 8" id="KW-0812">Transmembrane</keyword>
<evidence type="ECO:0000256" key="8">
    <source>
        <dbReference type="SAM" id="Phobius"/>
    </source>
</evidence>
<dbReference type="Pfam" id="PF00083">
    <property type="entry name" value="Sugar_tr"/>
    <property type="match status" value="1"/>
</dbReference>
<comment type="similarity">
    <text evidence="2">Belongs to the major facilitator superfamily. Sugar transporter (TC 2.A.1.1) family.</text>
</comment>
<feature type="transmembrane region" description="Helical" evidence="8">
    <location>
        <begin position="76"/>
        <end position="96"/>
    </location>
</feature>
<evidence type="ECO:0000256" key="2">
    <source>
        <dbReference type="ARBA" id="ARBA00010992"/>
    </source>
</evidence>
<dbReference type="Gene3D" id="1.20.1250.20">
    <property type="entry name" value="MFS general substrate transporter like domains"/>
    <property type="match status" value="1"/>
</dbReference>
<comment type="subcellular location">
    <subcellularLocation>
        <location evidence="1">Membrane</location>
    </subcellularLocation>
</comment>
<keyword evidence="3" id="KW-0813">Transport</keyword>
<gene>
    <name evidence="9" type="ORF">Fmac_002500</name>
</gene>
<dbReference type="InterPro" id="IPR005828">
    <property type="entry name" value="MFS_sugar_transport-like"/>
</dbReference>
<reference evidence="9 10" key="1">
    <citation type="submission" date="2024-08" db="EMBL/GenBank/DDBJ databases">
        <title>Insights into the chromosomal genome structure of Flemingia macrophylla.</title>
        <authorList>
            <person name="Ding Y."/>
            <person name="Zhao Y."/>
            <person name="Bi W."/>
            <person name="Wu M."/>
            <person name="Zhao G."/>
            <person name="Gong Y."/>
            <person name="Li W."/>
            <person name="Zhang P."/>
        </authorList>
    </citation>
    <scope>NUCLEOTIDE SEQUENCE [LARGE SCALE GENOMIC DNA]</scope>
    <source>
        <strain evidence="9">DYQJB</strain>
        <tissue evidence="9">Leaf</tissue>
    </source>
</reference>